<comment type="similarity">
    <text evidence="2 14 15">Belongs to the TonB-dependent receptor family.</text>
</comment>
<reference evidence="19 20" key="1">
    <citation type="submission" date="2018-04" db="EMBL/GenBank/DDBJ databases">
        <title>Genomic Encyclopedia of Type Strains, Phase III (KMG-III): the genomes of soil and plant-associated and newly described type strains.</title>
        <authorList>
            <person name="Whitman W."/>
        </authorList>
    </citation>
    <scope>NUCLEOTIDE SEQUENCE [LARGE SCALE GENOMIC DNA]</scope>
    <source>
        <strain evidence="19 20">MA101b</strain>
    </source>
</reference>
<evidence type="ECO:0000256" key="8">
    <source>
        <dbReference type="ARBA" id="ARBA00023004"/>
    </source>
</evidence>
<dbReference type="InterPro" id="IPR000531">
    <property type="entry name" value="Beta-barrel_TonB"/>
</dbReference>
<dbReference type="Gene3D" id="2.40.170.20">
    <property type="entry name" value="TonB-dependent receptor, beta-barrel domain"/>
    <property type="match status" value="1"/>
</dbReference>
<dbReference type="InterPro" id="IPR012910">
    <property type="entry name" value="Plug_dom"/>
</dbReference>
<dbReference type="SUPFAM" id="SSF56935">
    <property type="entry name" value="Porins"/>
    <property type="match status" value="1"/>
</dbReference>
<evidence type="ECO:0000256" key="5">
    <source>
        <dbReference type="ARBA" id="ARBA00022496"/>
    </source>
</evidence>
<keyword evidence="6 14" id="KW-0812">Transmembrane</keyword>
<dbReference type="GO" id="GO:0015891">
    <property type="term" value="P:siderophore transport"/>
    <property type="evidence" value="ECO:0007669"/>
    <property type="project" value="InterPro"/>
</dbReference>
<dbReference type="GO" id="GO:0038023">
    <property type="term" value="F:signaling receptor activity"/>
    <property type="evidence" value="ECO:0007669"/>
    <property type="project" value="InterPro"/>
</dbReference>
<dbReference type="PROSITE" id="PS52016">
    <property type="entry name" value="TONB_DEPENDENT_REC_3"/>
    <property type="match status" value="1"/>
</dbReference>
<keyword evidence="12 19" id="KW-0675">Receptor</keyword>
<keyword evidence="7" id="KW-0732">Signal</keyword>
<evidence type="ECO:0000256" key="3">
    <source>
        <dbReference type="ARBA" id="ARBA00022448"/>
    </source>
</evidence>
<keyword evidence="13 14" id="KW-0998">Cell outer membrane</keyword>
<keyword evidence="3 14" id="KW-0813">Transport</keyword>
<dbReference type="InterPro" id="IPR039426">
    <property type="entry name" value="TonB-dep_rcpt-like"/>
</dbReference>
<feature type="domain" description="TonB-dependent receptor plug" evidence="18">
    <location>
        <begin position="54"/>
        <end position="148"/>
    </location>
</feature>
<accession>A0A2T5GHH8</accession>
<organism evidence="19 20">
    <name type="scientific">Sphingomonas aurantiaca</name>
    <dbReference type="NCBI Taxonomy" id="185949"/>
    <lineage>
        <taxon>Bacteria</taxon>
        <taxon>Pseudomonadati</taxon>
        <taxon>Pseudomonadota</taxon>
        <taxon>Alphaproteobacteria</taxon>
        <taxon>Sphingomonadales</taxon>
        <taxon>Sphingomonadaceae</taxon>
        <taxon>Sphingomonas</taxon>
    </lineage>
</organism>
<evidence type="ECO:0000256" key="1">
    <source>
        <dbReference type="ARBA" id="ARBA00004571"/>
    </source>
</evidence>
<evidence type="ECO:0000256" key="7">
    <source>
        <dbReference type="ARBA" id="ARBA00022729"/>
    </source>
</evidence>
<evidence type="ECO:0000313" key="20">
    <source>
        <dbReference type="Proteomes" id="UP000244189"/>
    </source>
</evidence>
<dbReference type="Pfam" id="PF07715">
    <property type="entry name" value="Plug"/>
    <property type="match status" value="1"/>
</dbReference>
<keyword evidence="8" id="KW-0408">Iron</keyword>
<dbReference type="PANTHER" id="PTHR32552">
    <property type="entry name" value="FERRICHROME IRON RECEPTOR-RELATED"/>
    <property type="match status" value="1"/>
</dbReference>
<protein>
    <submittedName>
        <fullName evidence="19">Iron complex outermembrane receptor protein</fullName>
    </submittedName>
</protein>
<dbReference type="PANTHER" id="PTHR32552:SF68">
    <property type="entry name" value="FERRICHROME OUTER MEMBRANE TRANSPORTER_PHAGE RECEPTOR"/>
    <property type="match status" value="1"/>
</dbReference>
<evidence type="ECO:0000259" key="18">
    <source>
        <dbReference type="Pfam" id="PF07715"/>
    </source>
</evidence>
<evidence type="ECO:0000256" key="10">
    <source>
        <dbReference type="ARBA" id="ARBA00023077"/>
    </source>
</evidence>
<comment type="subcellular location">
    <subcellularLocation>
        <location evidence="1 14">Cell outer membrane</location>
        <topology evidence="1 14">Multi-pass membrane protein</topology>
    </subcellularLocation>
</comment>
<keyword evidence="5" id="KW-0410">Iron transport</keyword>
<dbReference type="RefSeq" id="WP_167398895.1">
    <property type="nucleotide sequence ID" value="NZ_QAOG01000007.1"/>
</dbReference>
<evidence type="ECO:0000256" key="6">
    <source>
        <dbReference type="ARBA" id="ARBA00022692"/>
    </source>
</evidence>
<dbReference type="InterPro" id="IPR010105">
    <property type="entry name" value="TonB_sidphr_rcpt"/>
</dbReference>
<dbReference type="Proteomes" id="UP000244189">
    <property type="component" value="Unassembled WGS sequence"/>
</dbReference>
<keyword evidence="9" id="KW-0406">Ion transport</keyword>
<feature type="domain" description="TonB-dependent receptor-like beta-barrel" evidence="17">
    <location>
        <begin position="239"/>
        <end position="658"/>
    </location>
</feature>
<keyword evidence="20" id="KW-1185">Reference proteome</keyword>
<proteinExistence type="inferred from homology"/>
<evidence type="ECO:0000256" key="9">
    <source>
        <dbReference type="ARBA" id="ARBA00023065"/>
    </source>
</evidence>
<evidence type="ECO:0000256" key="4">
    <source>
        <dbReference type="ARBA" id="ARBA00022452"/>
    </source>
</evidence>
<dbReference type="NCBIfam" id="TIGR01783">
    <property type="entry name" value="TonB-siderophor"/>
    <property type="match status" value="1"/>
</dbReference>
<keyword evidence="11 14" id="KW-0472">Membrane</keyword>
<name>A0A2T5GHH8_9SPHN</name>
<evidence type="ECO:0000256" key="14">
    <source>
        <dbReference type="PROSITE-ProRule" id="PRU01360"/>
    </source>
</evidence>
<dbReference type="GO" id="GO:0009279">
    <property type="term" value="C:cell outer membrane"/>
    <property type="evidence" value="ECO:0007669"/>
    <property type="project" value="UniProtKB-SubCell"/>
</dbReference>
<feature type="region of interest" description="Disordered" evidence="16">
    <location>
        <begin position="1"/>
        <end position="20"/>
    </location>
</feature>
<keyword evidence="4 14" id="KW-1134">Transmembrane beta strand</keyword>
<evidence type="ECO:0000256" key="16">
    <source>
        <dbReference type="SAM" id="MobiDB-lite"/>
    </source>
</evidence>
<gene>
    <name evidence="19" type="ORF">C8J26_3644</name>
</gene>
<keyword evidence="10 15" id="KW-0798">TonB box</keyword>
<dbReference type="Gene3D" id="2.170.130.10">
    <property type="entry name" value="TonB-dependent receptor, plug domain"/>
    <property type="match status" value="1"/>
</dbReference>
<dbReference type="CDD" id="cd01347">
    <property type="entry name" value="ligand_gated_channel"/>
    <property type="match status" value="1"/>
</dbReference>
<sequence length="695" mass="75169">MHAQNVEAQTAPIDPIPTNAGPSWTGDTIVVTGIRDGYAVPETASATRTTTPLIHVPQSVQVLTGALLREQDRRQLGEALANVSGVVGNRPEEGLTVGPIVRGFMAEIYQDGLPMFGAFSAANDPASLVGIRRIDVLKGPSATLYGGGVGSPLGGLINIESERPGTKLQGYAAIRAGSFATFNPYGELDVPITTGISARIAGEYQSNDHWVDRIEGERIFVQPSIAFQLGTRTDLMVQGQYGRREQLEYSGLPAAQTLAGEVDRNAFPGAPNGQPRSSTTNQMVTGTLRHDFGDDVRLTVTGRYYESRVPQFGTFIYPDMYPADPATPTTYPLLALNMLSHFEEATFDANLVAKTEMVGGTHTFLVGASYDHTDFYSDMAFTGMTRGSIDLADPTYDVSFGEILPPSLLQTDRYETRAIYAQDQADYGWLHLTGSLRYTRLRFREDQQATDETYHRLSPRIGATVDVVPGVALYAGYATAFRGAFGLMSRVTPRPETSRNVEGGIKLAATGIGLSGTLAVYEQTRNNVATPDPNPAFPFFAVQTGQQRSRGIEADLIWEPRPAFSMIANYAYTDAAVTRDTNTSLIDDRLPRVPRHSGRIAARYRVLGGAAKGLSLGAGVTAFTAREITLPNSVSVPGYAAIDAQASYDIGRFTVQVSTVNLGGARSFDTYQYFAFPVVMPTQPRSAFVTLKTRL</sequence>
<dbReference type="InterPro" id="IPR036942">
    <property type="entry name" value="Beta-barrel_TonB_sf"/>
</dbReference>
<dbReference type="GO" id="GO:0015344">
    <property type="term" value="F:siderophore uptake transmembrane transporter activity"/>
    <property type="evidence" value="ECO:0007669"/>
    <property type="project" value="TreeGrafter"/>
</dbReference>
<dbReference type="AlphaFoldDB" id="A0A2T5GHH8"/>
<evidence type="ECO:0000256" key="12">
    <source>
        <dbReference type="ARBA" id="ARBA00023170"/>
    </source>
</evidence>
<evidence type="ECO:0000256" key="13">
    <source>
        <dbReference type="ARBA" id="ARBA00023237"/>
    </source>
</evidence>
<evidence type="ECO:0000313" key="19">
    <source>
        <dbReference type="EMBL" id="PTQ58773.1"/>
    </source>
</evidence>
<dbReference type="InterPro" id="IPR037066">
    <property type="entry name" value="Plug_dom_sf"/>
</dbReference>
<comment type="caution">
    <text evidence="19">The sequence shown here is derived from an EMBL/GenBank/DDBJ whole genome shotgun (WGS) entry which is preliminary data.</text>
</comment>
<evidence type="ECO:0000259" key="17">
    <source>
        <dbReference type="Pfam" id="PF00593"/>
    </source>
</evidence>
<evidence type="ECO:0000256" key="11">
    <source>
        <dbReference type="ARBA" id="ARBA00023136"/>
    </source>
</evidence>
<evidence type="ECO:0000256" key="2">
    <source>
        <dbReference type="ARBA" id="ARBA00009810"/>
    </source>
</evidence>
<dbReference type="EMBL" id="QAOG01000007">
    <property type="protein sequence ID" value="PTQ58773.1"/>
    <property type="molecule type" value="Genomic_DNA"/>
</dbReference>
<dbReference type="Pfam" id="PF00593">
    <property type="entry name" value="TonB_dep_Rec_b-barrel"/>
    <property type="match status" value="1"/>
</dbReference>
<evidence type="ECO:0000256" key="15">
    <source>
        <dbReference type="RuleBase" id="RU003357"/>
    </source>
</evidence>